<name>A0ABU6CSB1_9GAMM</name>
<proteinExistence type="predicted"/>
<accession>A0ABU6CSB1</accession>
<keyword evidence="2" id="KW-1185">Reference proteome</keyword>
<dbReference type="RefSeq" id="WP_324692870.1">
    <property type="nucleotide sequence ID" value="NZ_JAYMYJ010000013.1"/>
</dbReference>
<protein>
    <submittedName>
        <fullName evidence="1">Uncharacterized protein</fullName>
    </submittedName>
</protein>
<reference evidence="1 2" key="2">
    <citation type="submission" date="2024-01" db="EMBL/GenBank/DDBJ databases">
        <authorList>
            <person name="Xie X."/>
        </authorList>
    </citation>
    <scope>NUCLEOTIDE SEQUENCE [LARGE SCALE GENOMIC DNA]</scope>
    <source>
        <strain evidence="1">SCUT-1</strain>
    </source>
</reference>
<dbReference type="EMBL" id="JAYMYJ010000013">
    <property type="protein sequence ID" value="MEB4589670.1"/>
    <property type="molecule type" value="Genomic_DNA"/>
</dbReference>
<gene>
    <name evidence="1" type="ORF">VSS37_01630</name>
</gene>
<comment type="caution">
    <text evidence="1">The sequence shown here is derived from an EMBL/GenBank/DDBJ whole genome shotgun (WGS) entry which is preliminary data.</text>
</comment>
<sequence length="481" mass="51405">MSKSCVPRDHLIRDQVSAVVVDSINNHRIQSELTSQLAQDAAFTKALEQVDKVRDFVGSPNKILGSELTKHGEIAEQVEVGIRNARSALHQEGMAATFDGVGRTAPEDYLIDGTAVQSKFINGASKNLDHVMEHMDKYANFGRDGSYYHIPKDHHETIMKVVNGEPVEGLSQKSINAIREKVQEIESKSGHAFNEVVKPGVSDYSEVQQGKIHETLDNHEKQLDAENREIKDQITQDHQASLTEAAKAAAVAGAVGGAVSLAAGLYSKYKQGKNPFKGGLTAEDWKELGVSTLKGAAGGAVAGGSIYLLTNHAALSAPFAGAVVSAAKGVGSLWRDYHAGKIDAEAFMDLGLVVCAESAIVGLATAAGQTLIPVPVLGAVIGSLAGKMLAEFMTGKDGQLVERMKAEMDAFLAKLDKVQQKVVAAINAEYDRLGKLTEAAFDFGRNEALLLQASIDLSKAYEVDEKLIIASHSQLDDFMLA</sequence>
<evidence type="ECO:0000313" key="2">
    <source>
        <dbReference type="Proteomes" id="UP001308005"/>
    </source>
</evidence>
<dbReference type="Proteomes" id="UP001308005">
    <property type="component" value="Unassembled WGS sequence"/>
</dbReference>
<reference evidence="2" key="1">
    <citation type="submission" date="2023-07" db="EMBL/GenBank/DDBJ databases">
        <title>The carbon used by Thiothrix.</title>
        <authorList>
            <person name="Chen L."/>
        </authorList>
    </citation>
    <scope>NUCLEOTIDE SEQUENCE [LARGE SCALE GENOMIC DNA]</scope>
</reference>
<evidence type="ECO:0000313" key="1">
    <source>
        <dbReference type="EMBL" id="MEB4589670.1"/>
    </source>
</evidence>
<organism evidence="1 2">
    <name type="scientific">Candidatus Thiothrix phosphatis</name>
    <dbReference type="NCBI Taxonomy" id="3112415"/>
    <lineage>
        <taxon>Bacteria</taxon>
        <taxon>Pseudomonadati</taxon>
        <taxon>Pseudomonadota</taxon>
        <taxon>Gammaproteobacteria</taxon>
        <taxon>Thiotrichales</taxon>
        <taxon>Thiotrichaceae</taxon>
        <taxon>Thiothrix</taxon>
    </lineage>
</organism>